<sequence length="768" mass="86975">MAKDGLLLHVIVGLNPSNDMHSLYTALPSTTDGGCNGSRGRMFQLKFSIVGLKLSTRNAGPRGRARDLPSPSLLKPDKSLLGFGHLLPTTGKFMGLWARHHLRDIFHRLLRPSSSRHQGAKLNRDPLEWSLKSQRFHRSCTGGGANVCTADRLGGLEEVITAGKRHIFRYWLWLCTSTLPPISSYQAVLVCRSLNGLILIYTSCIGRKIRILVLGHLKFASQLTMATKSFTNHLITDELSYNLSRKYPFGRAFKWWVLGVFTFFMVLLTVFNVAVNGFDKDFRYTTDPNTTVSDTHWYNSLVFTWGSNSLTPTCQSLQIPVGYRFITTNLGFQYTVSKIAGSGAKPKQQRASVSYHNNTLENCNIINISIYLKKSDSSPPKRNQENFARWSWMESNAIAIVHCQITNDDDRFTLEFRVEYTPQIYDHSFIASDDLETNAALWWGARLLNAYFAGIQHTMLGYLPDDYKDTPIYTRAKIDFHTRSGGSNRSIHDSQLYNLDYNFLRSDGVAISTNFLGHDSSSVYNNASVPLSRPLTEALMWNKIFRSAILADLGNTEAENLLTNETLLRYALDPDDDFNRVSGAPLKPDEMGSWRWMFAAMPYPGNYSKQPVFLNESFDIFEGHAHPLKTKPAFIFAEYICNVPGMRNPLAMVMFTLVANLALFHSAWALFKYVADRRVSWIDQESNCKSAETLQGREMQEGIEMIEGEELSREGKIPKEDQTHKYSFSEEEDDAEASINMGGLLRSESSKDMKQERLYKDPNTCKAE</sequence>
<organism evidence="1 2">
    <name type="scientific">Lindgomyces ingoldianus</name>
    <dbReference type="NCBI Taxonomy" id="673940"/>
    <lineage>
        <taxon>Eukaryota</taxon>
        <taxon>Fungi</taxon>
        <taxon>Dikarya</taxon>
        <taxon>Ascomycota</taxon>
        <taxon>Pezizomycotina</taxon>
        <taxon>Dothideomycetes</taxon>
        <taxon>Pleosporomycetidae</taxon>
        <taxon>Pleosporales</taxon>
        <taxon>Lindgomycetaceae</taxon>
        <taxon>Lindgomyces</taxon>
    </lineage>
</organism>
<keyword evidence="2" id="KW-1185">Reference proteome</keyword>
<gene>
    <name evidence="1" type="ORF">BDR25DRAFT_358437</name>
</gene>
<reference evidence="1" key="1">
    <citation type="journal article" date="2020" name="Stud. Mycol.">
        <title>101 Dothideomycetes genomes: a test case for predicting lifestyles and emergence of pathogens.</title>
        <authorList>
            <person name="Haridas S."/>
            <person name="Albert R."/>
            <person name="Binder M."/>
            <person name="Bloem J."/>
            <person name="Labutti K."/>
            <person name="Salamov A."/>
            <person name="Andreopoulos B."/>
            <person name="Baker S."/>
            <person name="Barry K."/>
            <person name="Bills G."/>
            <person name="Bluhm B."/>
            <person name="Cannon C."/>
            <person name="Castanera R."/>
            <person name="Culley D."/>
            <person name="Daum C."/>
            <person name="Ezra D."/>
            <person name="Gonzalez J."/>
            <person name="Henrissat B."/>
            <person name="Kuo A."/>
            <person name="Liang C."/>
            <person name="Lipzen A."/>
            <person name="Lutzoni F."/>
            <person name="Magnuson J."/>
            <person name="Mondo S."/>
            <person name="Nolan M."/>
            <person name="Ohm R."/>
            <person name="Pangilinan J."/>
            <person name="Park H.-J."/>
            <person name="Ramirez L."/>
            <person name="Alfaro M."/>
            <person name="Sun H."/>
            <person name="Tritt A."/>
            <person name="Yoshinaga Y."/>
            <person name="Zwiers L.-H."/>
            <person name="Turgeon B."/>
            <person name="Goodwin S."/>
            <person name="Spatafora J."/>
            <person name="Crous P."/>
            <person name="Grigoriev I."/>
        </authorList>
    </citation>
    <scope>NUCLEOTIDE SEQUENCE</scope>
    <source>
        <strain evidence="1">ATCC 200398</strain>
    </source>
</reference>
<name>A0ACB6QL53_9PLEO</name>
<protein>
    <submittedName>
        <fullName evidence="1">Uncharacterized protein</fullName>
    </submittedName>
</protein>
<accession>A0ACB6QL53</accession>
<dbReference type="EMBL" id="MU003519">
    <property type="protein sequence ID" value="KAF2467744.1"/>
    <property type="molecule type" value="Genomic_DNA"/>
</dbReference>
<dbReference type="Proteomes" id="UP000799755">
    <property type="component" value="Unassembled WGS sequence"/>
</dbReference>
<evidence type="ECO:0000313" key="1">
    <source>
        <dbReference type="EMBL" id="KAF2467744.1"/>
    </source>
</evidence>
<proteinExistence type="predicted"/>
<comment type="caution">
    <text evidence="1">The sequence shown here is derived from an EMBL/GenBank/DDBJ whole genome shotgun (WGS) entry which is preliminary data.</text>
</comment>
<evidence type="ECO:0000313" key="2">
    <source>
        <dbReference type="Proteomes" id="UP000799755"/>
    </source>
</evidence>